<sequence>MKPALPYFHERRKPLARTMRRHWQVLLGVCLLSLVSACGAKSGQDDTAMGSIDGYNSTDQAITPFYVNNHGGVSINAYSGGGSVCCILYPRKWHPGLTAKVKWATSSGKSDGDPTQTWHEAEVPIEPYDVPGSMNVHFLPNDEVRIVIFNGSPRAEGYKGPPYPEAPPGWSTRSDVEDAGVPPVPAAPQGETK</sequence>
<dbReference type="Proteomes" id="UP001301653">
    <property type="component" value="Unassembled WGS sequence"/>
</dbReference>
<comment type="caution">
    <text evidence="2">The sequence shown here is derived from an EMBL/GenBank/DDBJ whole genome shotgun (WGS) entry which is preliminary data.</text>
</comment>
<evidence type="ECO:0000313" key="2">
    <source>
        <dbReference type="EMBL" id="MEA5668508.1"/>
    </source>
</evidence>
<gene>
    <name evidence="2" type="ORF">VA603_13245</name>
</gene>
<dbReference type="EMBL" id="JAYFUH010000248">
    <property type="protein sequence ID" value="MEA5668508.1"/>
    <property type="molecule type" value="Genomic_DNA"/>
</dbReference>
<dbReference type="RefSeq" id="WP_225591987.1">
    <property type="nucleotide sequence ID" value="NZ_JAYFUH010000248.1"/>
</dbReference>
<organism evidence="2 3">
    <name type="scientific">Stenotrophomonas capsici</name>
    <dbReference type="NCBI Taxonomy" id="3110230"/>
    <lineage>
        <taxon>Bacteria</taxon>
        <taxon>Pseudomonadati</taxon>
        <taxon>Pseudomonadota</taxon>
        <taxon>Gammaproteobacteria</taxon>
        <taxon>Lysobacterales</taxon>
        <taxon>Lysobacteraceae</taxon>
        <taxon>Stenotrophomonas</taxon>
    </lineage>
</organism>
<keyword evidence="3" id="KW-1185">Reference proteome</keyword>
<dbReference type="Pfam" id="PF11745">
    <property type="entry name" value="DUF3304"/>
    <property type="match status" value="1"/>
</dbReference>
<name>A0ABU5V572_9GAMM</name>
<reference evidence="2 3" key="1">
    <citation type="submission" date="2023-12" db="EMBL/GenBank/DDBJ databases">
        <title>Stenotrophomonas guangdongensis sp. nov., isolated from wilted pepper plants (Capsicum annuum).</title>
        <authorList>
            <person name="Qiu M."/>
            <person name="Li Y."/>
            <person name="Liu Q."/>
            <person name="Zhang X."/>
            <person name="Huang Y."/>
            <person name="Guo R."/>
            <person name="Hu M."/>
            <person name="Zhou J."/>
            <person name="Zhou X."/>
        </authorList>
    </citation>
    <scope>NUCLEOTIDE SEQUENCE [LARGE SCALE GENOMIC DNA]</scope>
    <source>
        <strain evidence="2 3">MH1</strain>
    </source>
</reference>
<protein>
    <submittedName>
        <fullName evidence="2">DUF3304 domain-containing protein</fullName>
    </submittedName>
</protein>
<proteinExistence type="predicted"/>
<accession>A0ABU5V572</accession>
<evidence type="ECO:0000313" key="3">
    <source>
        <dbReference type="Proteomes" id="UP001301653"/>
    </source>
</evidence>
<dbReference type="InterPro" id="IPR021733">
    <property type="entry name" value="DUF3304"/>
</dbReference>
<evidence type="ECO:0000256" key="1">
    <source>
        <dbReference type="SAM" id="MobiDB-lite"/>
    </source>
</evidence>
<feature type="region of interest" description="Disordered" evidence="1">
    <location>
        <begin position="153"/>
        <end position="193"/>
    </location>
</feature>